<feature type="non-terminal residue" evidence="1">
    <location>
        <position position="330"/>
    </location>
</feature>
<accession>A0ABD3QSH8</accession>
<evidence type="ECO:0008006" key="3">
    <source>
        <dbReference type="Google" id="ProtNLM"/>
    </source>
</evidence>
<gene>
    <name evidence="1" type="ORF">HJC23_012510</name>
</gene>
<proteinExistence type="predicted"/>
<keyword evidence="2" id="KW-1185">Reference proteome</keyword>
<dbReference type="AlphaFoldDB" id="A0ABD3QSH8"/>
<comment type="caution">
    <text evidence="1">The sequence shown here is derived from an EMBL/GenBank/DDBJ whole genome shotgun (WGS) entry which is preliminary data.</text>
</comment>
<protein>
    <recommendedName>
        <fullName evidence="3">PiggyBac transposable element-derived protein domain-containing protein</fullName>
    </recommendedName>
</protein>
<reference evidence="1 2" key="1">
    <citation type="journal article" date="2020" name="G3 (Bethesda)">
        <title>Improved Reference Genome for Cyclotella cryptica CCMP332, a Model for Cell Wall Morphogenesis, Salinity Adaptation, and Lipid Production in Diatoms (Bacillariophyta).</title>
        <authorList>
            <person name="Roberts W.R."/>
            <person name="Downey K.M."/>
            <person name="Ruck E.C."/>
            <person name="Traller J.C."/>
            <person name="Alverson A.J."/>
        </authorList>
    </citation>
    <scope>NUCLEOTIDE SEQUENCE [LARGE SCALE GENOMIC DNA]</scope>
    <source>
        <strain evidence="1 2">CCMP332</strain>
    </source>
</reference>
<name>A0ABD3QSH8_9STRA</name>
<dbReference type="Proteomes" id="UP001516023">
    <property type="component" value="Unassembled WGS sequence"/>
</dbReference>
<organism evidence="1 2">
    <name type="scientific">Cyclotella cryptica</name>
    <dbReference type="NCBI Taxonomy" id="29204"/>
    <lineage>
        <taxon>Eukaryota</taxon>
        <taxon>Sar</taxon>
        <taxon>Stramenopiles</taxon>
        <taxon>Ochrophyta</taxon>
        <taxon>Bacillariophyta</taxon>
        <taxon>Coscinodiscophyceae</taxon>
        <taxon>Thalassiosirophycidae</taxon>
        <taxon>Stephanodiscales</taxon>
        <taxon>Stephanodiscaceae</taxon>
        <taxon>Cyclotella</taxon>
    </lineage>
</organism>
<evidence type="ECO:0000313" key="1">
    <source>
        <dbReference type="EMBL" id="KAL3802491.1"/>
    </source>
</evidence>
<sequence length="330" mass="37871">MARERREVSVLLVPQRHSSFTHESTLRPSAMKRTHSFNEAVITGKETRRIYGRDQMCYLCHLPFLDNNAIYHVVWTNVSILTATQTPFALPLSALMMPLLNYKYVDSDTCAADIAHLIAAGVEVDVKQPAPENTVPDNTSPTQKWQLPTTCACKADDNIKVIARWKKFSWPTILSMDVLAIFRMSPMSLWWSKKDINQFEGDPFRLNNVMSLNRFQAIDKAMRYTNCPPPTDFVDRFHDIRCIQHPLHRELHSLVLKITKPIHGTGKIFSMDSGFCVSAGILALHDKGVYGQALNKKRWRYWPRGMPADDINIHFESKIVCEFDSYQQKS</sequence>
<evidence type="ECO:0000313" key="2">
    <source>
        <dbReference type="Proteomes" id="UP001516023"/>
    </source>
</evidence>
<dbReference type="EMBL" id="JABMIG020000019">
    <property type="protein sequence ID" value="KAL3802491.1"/>
    <property type="molecule type" value="Genomic_DNA"/>
</dbReference>